<organism evidence="5 6">
    <name type="scientific">Paraflavitalea soli</name>
    <dbReference type="NCBI Taxonomy" id="2315862"/>
    <lineage>
        <taxon>Bacteria</taxon>
        <taxon>Pseudomonadati</taxon>
        <taxon>Bacteroidota</taxon>
        <taxon>Chitinophagia</taxon>
        <taxon>Chitinophagales</taxon>
        <taxon>Chitinophagaceae</taxon>
        <taxon>Paraflavitalea</taxon>
    </lineage>
</organism>
<evidence type="ECO:0000313" key="5">
    <source>
        <dbReference type="EMBL" id="AXY75815.1"/>
    </source>
</evidence>
<evidence type="ECO:0000313" key="6">
    <source>
        <dbReference type="Proteomes" id="UP000263900"/>
    </source>
</evidence>
<dbReference type="InterPro" id="IPR002577">
    <property type="entry name" value="HTH_HxlR"/>
</dbReference>
<protein>
    <submittedName>
        <fullName evidence="5">Transcriptional regulator</fullName>
    </submittedName>
</protein>
<feature type="domain" description="HTH hxlR-type" evidence="4">
    <location>
        <begin position="6"/>
        <end position="105"/>
    </location>
</feature>
<evidence type="ECO:0000256" key="3">
    <source>
        <dbReference type="ARBA" id="ARBA00023163"/>
    </source>
</evidence>
<dbReference type="PROSITE" id="PS51118">
    <property type="entry name" value="HTH_HXLR"/>
    <property type="match status" value="1"/>
</dbReference>
<evidence type="ECO:0000256" key="2">
    <source>
        <dbReference type="ARBA" id="ARBA00023125"/>
    </source>
</evidence>
<dbReference type="InterPro" id="IPR036390">
    <property type="entry name" value="WH_DNA-bd_sf"/>
</dbReference>
<dbReference type="Gene3D" id="1.10.10.10">
    <property type="entry name" value="Winged helix-like DNA-binding domain superfamily/Winged helix DNA-binding domain"/>
    <property type="match status" value="1"/>
</dbReference>
<dbReference type="GO" id="GO:0003677">
    <property type="term" value="F:DNA binding"/>
    <property type="evidence" value="ECO:0007669"/>
    <property type="project" value="UniProtKB-KW"/>
</dbReference>
<dbReference type="InterPro" id="IPR036388">
    <property type="entry name" value="WH-like_DNA-bd_sf"/>
</dbReference>
<dbReference type="SUPFAM" id="SSF46785">
    <property type="entry name" value="Winged helix' DNA-binding domain"/>
    <property type="match status" value="1"/>
</dbReference>
<evidence type="ECO:0000256" key="1">
    <source>
        <dbReference type="ARBA" id="ARBA00023015"/>
    </source>
</evidence>
<reference evidence="5 6" key="1">
    <citation type="submission" date="2018-09" db="EMBL/GenBank/DDBJ databases">
        <title>Genome sequencing of strain 6GH32-13.</title>
        <authorList>
            <person name="Weon H.-Y."/>
            <person name="Heo J."/>
            <person name="Kwon S.-W."/>
        </authorList>
    </citation>
    <scope>NUCLEOTIDE SEQUENCE [LARGE SCALE GENOMIC DNA]</scope>
    <source>
        <strain evidence="5 6">5GH32-13</strain>
    </source>
</reference>
<dbReference type="PANTHER" id="PTHR33204:SF29">
    <property type="entry name" value="TRANSCRIPTIONAL REGULATOR"/>
    <property type="match status" value="1"/>
</dbReference>
<dbReference type="PANTHER" id="PTHR33204">
    <property type="entry name" value="TRANSCRIPTIONAL REGULATOR, MARR FAMILY"/>
    <property type="match status" value="1"/>
</dbReference>
<keyword evidence="3" id="KW-0804">Transcription</keyword>
<keyword evidence="2" id="KW-0238">DNA-binding</keyword>
<keyword evidence="1" id="KW-0805">Transcription regulation</keyword>
<dbReference type="RefSeq" id="WP_119051696.1">
    <property type="nucleotide sequence ID" value="NZ_CP032157.1"/>
</dbReference>
<name>A0A3B7MVX2_9BACT</name>
<dbReference type="EMBL" id="CP032157">
    <property type="protein sequence ID" value="AXY75815.1"/>
    <property type="molecule type" value="Genomic_DNA"/>
</dbReference>
<proteinExistence type="predicted"/>
<dbReference type="Pfam" id="PF01638">
    <property type="entry name" value="HxlR"/>
    <property type="match status" value="1"/>
</dbReference>
<dbReference type="Proteomes" id="UP000263900">
    <property type="component" value="Chromosome"/>
</dbReference>
<dbReference type="OrthoDB" id="8231503at2"/>
<dbReference type="AlphaFoldDB" id="A0A3B7MVX2"/>
<sequence>MAAIYSPIDTFLQVIKGKYKVKILIYLSDKNRRYSEIRRKFPLMSERILIKQLKELEGEGIIAKAVTGHKPPLKVQYSITPYGATVCPIIKQMWFWGEQHENQLR</sequence>
<keyword evidence="6" id="KW-1185">Reference proteome</keyword>
<accession>A0A3B7MVX2</accession>
<dbReference type="KEGG" id="pseg:D3H65_18295"/>
<gene>
    <name evidence="5" type="ORF">D3H65_18295</name>
</gene>
<evidence type="ECO:0000259" key="4">
    <source>
        <dbReference type="PROSITE" id="PS51118"/>
    </source>
</evidence>